<dbReference type="OrthoDB" id="6359816at2759"/>
<dbReference type="InterPro" id="IPR002083">
    <property type="entry name" value="MATH/TRAF_dom"/>
</dbReference>
<dbReference type="SMART" id="SM00225">
    <property type="entry name" value="BTB"/>
    <property type="match status" value="1"/>
</dbReference>
<dbReference type="PANTHER" id="PTHR24413">
    <property type="entry name" value="SPECKLE-TYPE POZ PROTEIN"/>
    <property type="match status" value="1"/>
</dbReference>
<dbReference type="STRING" id="44941.A0A397VNX9"/>
<dbReference type="InterPro" id="IPR008974">
    <property type="entry name" value="TRAF-like"/>
</dbReference>
<evidence type="ECO:0000313" key="4">
    <source>
        <dbReference type="Proteomes" id="UP000266673"/>
    </source>
</evidence>
<dbReference type="CDD" id="cd00121">
    <property type="entry name" value="MATH"/>
    <property type="match status" value="1"/>
</dbReference>
<feature type="domain" description="MATH" evidence="2">
    <location>
        <begin position="19"/>
        <end position="168"/>
    </location>
</feature>
<comment type="caution">
    <text evidence="3">The sequence shown here is derived from an EMBL/GenBank/DDBJ whole genome shotgun (WGS) entry which is preliminary data.</text>
</comment>
<name>A0A397VNX9_9GLOM</name>
<dbReference type="PROSITE" id="PS50144">
    <property type="entry name" value="MATH"/>
    <property type="match status" value="1"/>
</dbReference>
<dbReference type="Pfam" id="PF22486">
    <property type="entry name" value="MATH_2"/>
    <property type="match status" value="1"/>
</dbReference>
<dbReference type="AlphaFoldDB" id="A0A397VNX9"/>
<dbReference type="Proteomes" id="UP000266673">
    <property type="component" value="Unassembled WGS sequence"/>
</dbReference>
<dbReference type="GO" id="GO:0030163">
    <property type="term" value="P:protein catabolic process"/>
    <property type="evidence" value="ECO:0007669"/>
    <property type="project" value="UniProtKB-ARBA"/>
</dbReference>
<keyword evidence="4" id="KW-1185">Reference proteome</keyword>
<dbReference type="InterPro" id="IPR011333">
    <property type="entry name" value="SKP1/BTB/POZ_sf"/>
</dbReference>
<evidence type="ECO:0000259" key="2">
    <source>
        <dbReference type="PROSITE" id="PS50144"/>
    </source>
</evidence>
<dbReference type="SUPFAM" id="SSF54695">
    <property type="entry name" value="POZ domain"/>
    <property type="match status" value="1"/>
</dbReference>
<feature type="domain" description="BTB" evidence="1">
    <location>
        <begin position="201"/>
        <end position="264"/>
    </location>
</feature>
<dbReference type="SUPFAM" id="SSF49599">
    <property type="entry name" value="TRAF domain-like"/>
    <property type="match status" value="1"/>
</dbReference>
<dbReference type="Gene3D" id="2.60.210.10">
    <property type="entry name" value="Apoptosis, Tumor Necrosis Factor Receptor Associated Protein 2, Chain A"/>
    <property type="match status" value="1"/>
</dbReference>
<dbReference type="InterPro" id="IPR000210">
    <property type="entry name" value="BTB/POZ_dom"/>
</dbReference>
<reference evidence="3 4" key="1">
    <citation type="submission" date="2018-06" db="EMBL/GenBank/DDBJ databases">
        <title>Comparative genomics reveals the genomic features of Rhizophagus irregularis, R. cerebriforme, R. diaphanum and Gigaspora rosea, and their symbiotic lifestyle signature.</title>
        <authorList>
            <person name="Morin E."/>
            <person name="San Clemente H."/>
            <person name="Chen E.C.H."/>
            <person name="De La Providencia I."/>
            <person name="Hainaut M."/>
            <person name="Kuo A."/>
            <person name="Kohler A."/>
            <person name="Murat C."/>
            <person name="Tang N."/>
            <person name="Roy S."/>
            <person name="Loubradou J."/>
            <person name="Henrissat B."/>
            <person name="Grigoriev I.V."/>
            <person name="Corradi N."/>
            <person name="Roux C."/>
            <person name="Martin F.M."/>
        </authorList>
    </citation>
    <scope>NUCLEOTIDE SEQUENCE [LARGE SCALE GENOMIC DNA]</scope>
    <source>
        <strain evidence="3 4">DAOM 194757</strain>
    </source>
</reference>
<organism evidence="3 4">
    <name type="scientific">Gigaspora rosea</name>
    <dbReference type="NCBI Taxonomy" id="44941"/>
    <lineage>
        <taxon>Eukaryota</taxon>
        <taxon>Fungi</taxon>
        <taxon>Fungi incertae sedis</taxon>
        <taxon>Mucoromycota</taxon>
        <taxon>Glomeromycotina</taxon>
        <taxon>Glomeromycetes</taxon>
        <taxon>Diversisporales</taxon>
        <taxon>Gigasporaceae</taxon>
        <taxon>Gigaspora</taxon>
    </lineage>
</organism>
<protein>
    <submittedName>
        <fullName evidence="3">BTB/POZ protein</fullName>
    </submittedName>
</protein>
<dbReference type="Pfam" id="PF00651">
    <property type="entry name" value="BTB"/>
    <property type="match status" value="1"/>
</dbReference>
<dbReference type="PROSITE" id="PS50097">
    <property type="entry name" value="BTB"/>
    <property type="match status" value="1"/>
</dbReference>
<evidence type="ECO:0000313" key="3">
    <source>
        <dbReference type="EMBL" id="RIB23652.1"/>
    </source>
</evidence>
<dbReference type="Gene3D" id="3.30.710.10">
    <property type="entry name" value="Potassium Channel Kv1.1, Chain A"/>
    <property type="match status" value="1"/>
</dbReference>
<evidence type="ECO:0000259" key="1">
    <source>
        <dbReference type="PROSITE" id="PS50097"/>
    </source>
</evidence>
<sequence>MPKETFDHSSSITNPTPFITTYSWKISNFRQLKENTCHGKHVYSPPFWNNYSGSWRLKLYPNGNSINDYSIKDYLSLYLEAIQTPYEQFHNISSRRIRFNFRLEKLDLVSSQPSKIFDLCNQNWFMNHEFQFDGDIDWGFTKFCYSNKIFQHEADKSKKIDLIFHVNIINDDNDQDNNEERNLYYTYTTGNEKFFEDPSFSDIEFELDCGTRVKAHKVILAGGSDYFEKMFKGGWKEKNTMCIKIHDISYKTFRGILFYIYTEKWMDIADLDLLKEMYAKADMMGLNRLKKMVANKICGMLNIDNWDQIYTFGWEYGDSQFKISGFNFVADNWKAVKNSEKMNMLSESGNAELIEEIDSISHILGVNFDGMMFCI</sequence>
<proteinExistence type="predicted"/>
<dbReference type="EMBL" id="QKWP01000250">
    <property type="protein sequence ID" value="RIB23652.1"/>
    <property type="molecule type" value="Genomic_DNA"/>
</dbReference>
<gene>
    <name evidence="3" type="ORF">C2G38_2242550</name>
</gene>
<accession>A0A397VNX9</accession>